<dbReference type="EMBL" id="CAMXCT030002920">
    <property type="protein sequence ID" value="CAL4788664.1"/>
    <property type="molecule type" value="Genomic_DNA"/>
</dbReference>
<dbReference type="EMBL" id="CAMXCT010002920">
    <property type="protein sequence ID" value="CAI4001352.1"/>
    <property type="molecule type" value="Genomic_DNA"/>
</dbReference>
<dbReference type="EMBL" id="CAMXCT020002920">
    <property type="protein sequence ID" value="CAL1154727.1"/>
    <property type="molecule type" value="Genomic_DNA"/>
</dbReference>
<reference evidence="2" key="1">
    <citation type="submission" date="2022-10" db="EMBL/GenBank/DDBJ databases">
        <authorList>
            <person name="Chen Y."/>
            <person name="Dougan E. K."/>
            <person name="Chan C."/>
            <person name="Rhodes N."/>
            <person name="Thang M."/>
        </authorList>
    </citation>
    <scope>NUCLEOTIDE SEQUENCE</scope>
</reference>
<accession>A0A9P1D2E5</accession>
<evidence type="ECO:0000256" key="1">
    <source>
        <dbReference type="SAM" id="MobiDB-lite"/>
    </source>
</evidence>
<feature type="compositionally biased region" description="Pro residues" evidence="1">
    <location>
        <begin position="177"/>
        <end position="187"/>
    </location>
</feature>
<feature type="region of interest" description="Disordered" evidence="1">
    <location>
        <begin position="175"/>
        <end position="210"/>
    </location>
</feature>
<dbReference type="AlphaFoldDB" id="A0A9P1D2E5"/>
<feature type="region of interest" description="Disordered" evidence="1">
    <location>
        <begin position="83"/>
        <end position="109"/>
    </location>
</feature>
<dbReference type="Proteomes" id="UP001152797">
    <property type="component" value="Unassembled WGS sequence"/>
</dbReference>
<protein>
    <submittedName>
        <fullName evidence="2">Uncharacterized protein</fullName>
    </submittedName>
</protein>
<proteinExistence type="predicted"/>
<name>A0A9P1D2E5_9DINO</name>
<gene>
    <name evidence="2" type="ORF">C1SCF055_LOCUS27406</name>
</gene>
<evidence type="ECO:0000313" key="2">
    <source>
        <dbReference type="EMBL" id="CAI4001352.1"/>
    </source>
</evidence>
<sequence>MSKLDLVSRFDAINALQTQETQETALKKMTFEDLGCQTVLFGEAKKGQKFSEVVQKDPAYLLPLYLTLWVEQKELTLGLDTVEETPAGNPPESSCVYPKAKAKSHGKPSMPPVTIDLELEDEECWDRLSQPMLLKENENAQRLDHLEGVLSEIVNQLQATEPVVKRRRLAFKVTNPPGYPEQPPPAIVLPNSMPSEAPKSESESRNPNADLEMPNEVYRQVLQQALLQAPRVACIDKALSLTLVLGSTGNA</sequence>
<evidence type="ECO:0000313" key="4">
    <source>
        <dbReference type="Proteomes" id="UP001152797"/>
    </source>
</evidence>
<evidence type="ECO:0000313" key="3">
    <source>
        <dbReference type="EMBL" id="CAL1154727.1"/>
    </source>
</evidence>
<comment type="caution">
    <text evidence="2">The sequence shown here is derived from an EMBL/GenBank/DDBJ whole genome shotgun (WGS) entry which is preliminary data.</text>
</comment>
<organism evidence="2">
    <name type="scientific">Cladocopium goreaui</name>
    <dbReference type="NCBI Taxonomy" id="2562237"/>
    <lineage>
        <taxon>Eukaryota</taxon>
        <taxon>Sar</taxon>
        <taxon>Alveolata</taxon>
        <taxon>Dinophyceae</taxon>
        <taxon>Suessiales</taxon>
        <taxon>Symbiodiniaceae</taxon>
        <taxon>Cladocopium</taxon>
    </lineage>
</organism>
<reference evidence="3" key="2">
    <citation type="submission" date="2024-04" db="EMBL/GenBank/DDBJ databases">
        <authorList>
            <person name="Chen Y."/>
            <person name="Shah S."/>
            <person name="Dougan E. K."/>
            <person name="Thang M."/>
            <person name="Chan C."/>
        </authorList>
    </citation>
    <scope>NUCLEOTIDE SEQUENCE [LARGE SCALE GENOMIC DNA]</scope>
</reference>
<keyword evidence="4" id="KW-1185">Reference proteome</keyword>